<sequence length="451" mass="50044">MDSESHPELRQLRERLQKIYEGIAYFQLPTMRYPILDSSLELELNGGNVHTTESGSPHWSQQDNISGLKKLKESLRVDLDVIQRFLDDPSSVHRPPLSTNAPYLISVWNEVACAPPPVVVVFKMFLVELAGVKEKLGNGKKKGGVLQRRPQGGIIRPPGAKVDVVADNGRRWIRVNTIKRSRLVAEFREIDSYLTDSDSDEDEGRGKDSDWDGRPTLAQSEFDNSVLRMGRGLVEAARANRVEGTEEVPEVVMRLTRLEVGRSEGRGEGAGGRGDYDARILKTVKMLEEMGVTVELGEKDEGDVPVPAVPPLSIADGGENEKDGPRPLRPSVRINLDLLMLITLISDLTHAPLPASVEEAQRKFIPPKEYREWKDRMRELQVGVGSLAPTGGKGRNGKGAVGISMEKEDVLKEEENIEVDDLPHDLATHSRALRNQLLQEMSKGQSLLNLV</sequence>
<feature type="region of interest" description="Disordered" evidence="1">
    <location>
        <begin position="195"/>
        <end position="217"/>
    </location>
</feature>
<name>A0A5C3KHL5_COPMA</name>
<dbReference type="EMBL" id="ML210351">
    <property type="protein sequence ID" value="TFK19243.1"/>
    <property type="molecule type" value="Genomic_DNA"/>
</dbReference>
<dbReference type="PANTHER" id="PTHR13379">
    <property type="entry name" value="UNCHARACTERIZED DUF1308"/>
    <property type="match status" value="1"/>
</dbReference>
<reference evidence="2 3" key="1">
    <citation type="journal article" date="2019" name="Nat. Ecol. Evol.">
        <title>Megaphylogeny resolves global patterns of mushroom evolution.</title>
        <authorList>
            <person name="Varga T."/>
            <person name="Krizsan K."/>
            <person name="Foldi C."/>
            <person name="Dima B."/>
            <person name="Sanchez-Garcia M."/>
            <person name="Sanchez-Ramirez S."/>
            <person name="Szollosi G.J."/>
            <person name="Szarkandi J.G."/>
            <person name="Papp V."/>
            <person name="Albert L."/>
            <person name="Andreopoulos W."/>
            <person name="Angelini C."/>
            <person name="Antonin V."/>
            <person name="Barry K.W."/>
            <person name="Bougher N.L."/>
            <person name="Buchanan P."/>
            <person name="Buyck B."/>
            <person name="Bense V."/>
            <person name="Catcheside P."/>
            <person name="Chovatia M."/>
            <person name="Cooper J."/>
            <person name="Damon W."/>
            <person name="Desjardin D."/>
            <person name="Finy P."/>
            <person name="Geml J."/>
            <person name="Haridas S."/>
            <person name="Hughes K."/>
            <person name="Justo A."/>
            <person name="Karasinski D."/>
            <person name="Kautmanova I."/>
            <person name="Kiss B."/>
            <person name="Kocsube S."/>
            <person name="Kotiranta H."/>
            <person name="LaButti K.M."/>
            <person name="Lechner B.E."/>
            <person name="Liimatainen K."/>
            <person name="Lipzen A."/>
            <person name="Lukacs Z."/>
            <person name="Mihaltcheva S."/>
            <person name="Morgado L.N."/>
            <person name="Niskanen T."/>
            <person name="Noordeloos M.E."/>
            <person name="Ohm R.A."/>
            <person name="Ortiz-Santana B."/>
            <person name="Ovrebo C."/>
            <person name="Racz N."/>
            <person name="Riley R."/>
            <person name="Savchenko A."/>
            <person name="Shiryaev A."/>
            <person name="Soop K."/>
            <person name="Spirin V."/>
            <person name="Szebenyi C."/>
            <person name="Tomsovsky M."/>
            <person name="Tulloss R.E."/>
            <person name="Uehling J."/>
            <person name="Grigoriev I.V."/>
            <person name="Vagvolgyi C."/>
            <person name="Papp T."/>
            <person name="Martin F.M."/>
            <person name="Miettinen O."/>
            <person name="Hibbett D.S."/>
            <person name="Nagy L.G."/>
        </authorList>
    </citation>
    <scope>NUCLEOTIDE SEQUENCE [LARGE SCALE GENOMIC DNA]</scope>
    <source>
        <strain evidence="2 3">CBS 121175</strain>
    </source>
</reference>
<feature type="region of interest" description="Disordered" evidence="1">
    <location>
        <begin position="301"/>
        <end position="329"/>
    </location>
</feature>
<evidence type="ECO:0000256" key="1">
    <source>
        <dbReference type="SAM" id="MobiDB-lite"/>
    </source>
</evidence>
<organism evidence="2 3">
    <name type="scientific">Coprinopsis marcescibilis</name>
    <name type="common">Agaric fungus</name>
    <name type="synonym">Psathyrella marcescibilis</name>
    <dbReference type="NCBI Taxonomy" id="230819"/>
    <lineage>
        <taxon>Eukaryota</taxon>
        <taxon>Fungi</taxon>
        <taxon>Dikarya</taxon>
        <taxon>Basidiomycota</taxon>
        <taxon>Agaricomycotina</taxon>
        <taxon>Agaricomycetes</taxon>
        <taxon>Agaricomycetidae</taxon>
        <taxon>Agaricales</taxon>
        <taxon>Agaricineae</taxon>
        <taxon>Psathyrellaceae</taxon>
        <taxon>Coprinopsis</taxon>
    </lineage>
</organism>
<protein>
    <submittedName>
        <fullName evidence="2">Uncharacterized protein</fullName>
    </submittedName>
</protein>
<evidence type="ECO:0000313" key="3">
    <source>
        <dbReference type="Proteomes" id="UP000307440"/>
    </source>
</evidence>
<keyword evidence="3" id="KW-1185">Reference proteome</keyword>
<dbReference type="AlphaFoldDB" id="A0A5C3KHL5"/>
<accession>A0A5C3KHL5</accession>
<dbReference type="PANTHER" id="PTHR13379:SF0">
    <property type="entry name" value="UPF0415 PROTEIN C7ORF25"/>
    <property type="match status" value="1"/>
</dbReference>
<evidence type="ECO:0000313" key="2">
    <source>
        <dbReference type="EMBL" id="TFK19243.1"/>
    </source>
</evidence>
<proteinExistence type="predicted"/>
<dbReference type="Proteomes" id="UP000307440">
    <property type="component" value="Unassembled WGS sequence"/>
</dbReference>
<feature type="compositionally biased region" description="Basic and acidic residues" evidence="1">
    <location>
        <begin position="204"/>
        <end position="213"/>
    </location>
</feature>
<gene>
    <name evidence="2" type="ORF">FA15DRAFT_760155</name>
</gene>
<dbReference type="OrthoDB" id="14527at2759"/>